<dbReference type="GO" id="GO:0016709">
    <property type="term" value="F:oxidoreductase activity, acting on paired donors, with incorporation or reduction of molecular oxygen, NAD(P)H as one donor, and incorporation of one atom of oxygen"/>
    <property type="evidence" value="ECO:0007669"/>
    <property type="project" value="UniProtKB-ARBA"/>
</dbReference>
<protein>
    <submittedName>
        <fullName evidence="5">FAD-dependent oxidoreductase</fullName>
    </submittedName>
</protein>
<evidence type="ECO:0000313" key="5">
    <source>
        <dbReference type="EMBL" id="GEC06313.1"/>
    </source>
</evidence>
<evidence type="ECO:0000256" key="3">
    <source>
        <dbReference type="ARBA" id="ARBA00022827"/>
    </source>
</evidence>
<gene>
    <name evidence="5" type="ORF">SSP24_39680</name>
</gene>
<dbReference type="Gene3D" id="3.40.30.120">
    <property type="match status" value="1"/>
</dbReference>
<dbReference type="PANTHER" id="PTHR43004">
    <property type="entry name" value="TRK SYSTEM POTASSIUM UPTAKE PROTEIN"/>
    <property type="match status" value="1"/>
</dbReference>
<keyword evidence="6" id="KW-1185">Reference proteome</keyword>
<dbReference type="OrthoDB" id="8670884at2"/>
<dbReference type="GO" id="GO:0071949">
    <property type="term" value="F:FAD binding"/>
    <property type="evidence" value="ECO:0007669"/>
    <property type="project" value="InterPro"/>
</dbReference>
<evidence type="ECO:0000259" key="4">
    <source>
        <dbReference type="Pfam" id="PF01494"/>
    </source>
</evidence>
<dbReference type="Pfam" id="PF01494">
    <property type="entry name" value="FAD_binding_3"/>
    <property type="match status" value="1"/>
</dbReference>
<proteinExistence type="predicted"/>
<dbReference type="PRINTS" id="PR00420">
    <property type="entry name" value="RNGMNOXGNASE"/>
</dbReference>
<name>A0A4Y3VIE8_9ACTN</name>
<dbReference type="EMBL" id="BJND01000026">
    <property type="protein sequence ID" value="GEC06313.1"/>
    <property type="molecule type" value="Genomic_DNA"/>
</dbReference>
<keyword evidence="3" id="KW-0274">FAD</keyword>
<evidence type="ECO:0000256" key="2">
    <source>
        <dbReference type="ARBA" id="ARBA00022630"/>
    </source>
</evidence>
<keyword evidence="2" id="KW-0285">Flavoprotein</keyword>
<evidence type="ECO:0000256" key="1">
    <source>
        <dbReference type="ARBA" id="ARBA00001974"/>
    </source>
</evidence>
<dbReference type="Gene3D" id="3.50.50.60">
    <property type="entry name" value="FAD/NAD(P)-binding domain"/>
    <property type="match status" value="2"/>
</dbReference>
<dbReference type="InterPro" id="IPR050641">
    <property type="entry name" value="RIFMO-like"/>
</dbReference>
<accession>A0A4Y3VIE8</accession>
<comment type="caution">
    <text evidence="5">The sequence shown here is derived from an EMBL/GenBank/DDBJ whole genome shotgun (WGS) entry which is preliminary data.</text>
</comment>
<dbReference type="InterPro" id="IPR036188">
    <property type="entry name" value="FAD/NAD-bd_sf"/>
</dbReference>
<dbReference type="SUPFAM" id="SSF51905">
    <property type="entry name" value="FAD/NAD(P)-binding domain"/>
    <property type="match status" value="1"/>
</dbReference>
<dbReference type="AlphaFoldDB" id="A0A4Y3VIE8"/>
<organism evidence="5 6">
    <name type="scientific">Streptomyces spinoverrucosus</name>
    <dbReference type="NCBI Taxonomy" id="284043"/>
    <lineage>
        <taxon>Bacteria</taxon>
        <taxon>Bacillati</taxon>
        <taxon>Actinomycetota</taxon>
        <taxon>Actinomycetes</taxon>
        <taxon>Kitasatosporales</taxon>
        <taxon>Streptomycetaceae</taxon>
        <taxon>Streptomyces</taxon>
    </lineage>
</organism>
<sequence length="486" mass="52562">MDADVIVVGAGPTGLTLAHELALGGARVALLDKGPGRTGESRALNLHPRTAEMLALRGMLDGAEEQARARLETTHFAHLPVPLALDGWNSRYPYQVAIPQAEVEKVLEEHLAALGVRVQWNSEVTGIEQDEERVRVQAGGKWVEARYLAGCDGGRSFVRKQLGVEFPGLDARWFGTVSDVVLGVTGEGIATTWDTKGSPRMRPDGSFANIFPIGKESDNVYRIFYSVADQVISDQRAKVPDDEVIAAIQEFYGSQTEVKEVRWASRFSDASRLAEHYRVGRAFLAGDAAHVHLPLGGQGLNTGVQDAMNLGWKLAAEIAGWAPEGLLGTYHGERHPVGAAVLTNTRAQVALGQKGVEHDALREIFTQLIKLPEANRLLGGAISGLSIRYDLGGDEPVGARLTDFALPDGRWAGELFHQGHGVLLTTRTELVAEAAPWTGRVDAVEVPELPDLATEAVLVRPDGYICWVPGTPLTEALHRWFGAPRT</sequence>
<dbReference type="Pfam" id="PF21274">
    <property type="entry name" value="Rng_hyd_C"/>
    <property type="match status" value="1"/>
</dbReference>
<feature type="domain" description="FAD-binding" evidence="4">
    <location>
        <begin position="2"/>
        <end position="344"/>
    </location>
</feature>
<dbReference type="PANTHER" id="PTHR43004:SF19">
    <property type="entry name" value="BINDING MONOOXYGENASE, PUTATIVE (JCVI)-RELATED"/>
    <property type="match status" value="1"/>
</dbReference>
<dbReference type="RefSeq" id="WP_141310963.1">
    <property type="nucleotide sequence ID" value="NZ_BJND01000026.1"/>
</dbReference>
<dbReference type="Proteomes" id="UP000317881">
    <property type="component" value="Unassembled WGS sequence"/>
</dbReference>
<evidence type="ECO:0000313" key="6">
    <source>
        <dbReference type="Proteomes" id="UP000317881"/>
    </source>
</evidence>
<dbReference type="InterPro" id="IPR002938">
    <property type="entry name" value="FAD-bd"/>
</dbReference>
<comment type="cofactor">
    <cofactor evidence="1">
        <name>FAD</name>
        <dbReference type="ChEBI" id="CHEBI:57692"/>
    </cofactor>
</comment>
<reference evidence="5 6" key="1">
    <citation type="submission" date="2019-06" db="EMBL/GenBank/DDBJ databases">
        <title>Whole genome shotgun sequence of Streptomyces spinoverrucosus NBRC 14228.</title>
        <authorList>
            <person name="Hosoyama A."/>
            <person name="Uohara A."/>
            <person name="Ohji S."/>
            <person name="Ichikawa N."/>
        </authorList>
    </citation>
    <scope>NUCLEOTIDE SEQUENCE [LARGE SCALE GENOMIC DNA]</scope>
    <source>
        <strain evidence="5 6">NBRC 14228</strain>
    </source>
</reference>